<feature type="compositionally biased region" description="Low complexity" evidence="1">
    <location>
        <begin position="78"/>
        <end position="88"/>
    </location>
</feature>
<dbReference type="Pfam" id="PF03004">
    <property type="entry name" value="Transposase_24"/>
    <property type="match status" value="1"/>
</dbReference>
<dbReference type="InterPro" id="IPR004252">
    <property type="entry name" value="Probable_transposase_24"/>
</dbReference>
<accession>A0ABM1R6D7</accession>
<reference evidence="2" key="1">
    <citation type="journal article" date="2014" name="Nat. Commun.">
        <title>The emerging biofuel crop Camelina sativa retains a highly undifferentiated hexaploid genome structure.</title>
        <authorList>
            <person name="Kagale S."/>
            <person name="Koh C."/>
            <person name="Nixon J."/>
            <person name="Bollina V."/>
            <person name="Clarke W.E."/>
            <person name="Tuteja R."/>
            <person name="Spillane C."/>
            <person name="Robinson S.J."/>
            <person name="Links M.G."/>
            <person name="Clarke C."/>
            <person name="Higgins E.E."/>
            <person name="Huebert T."/>
            <person name="Sharpe A.G."/>
            <person name="Parkin I.A."/>
        </authorList>
    </citation>
    <scope>NUCLEOTIDE SEQUENCE [LARGE SCALE GENOMIC DNA]</scope>
    <source>
        <strain evidence="2">cv. DH55</strain>
    </source>
</reference>
<dbReference type="RefSeq" id="XP_019094575.1">
    <property type="nucleotide sequence ID" value="XM_019239030.1"/>
</dbReference>
<evidence type="ECO:0000313" key="3">
    <source>
        <dbReference type="RefSeq" id="XP_019094575.1"/>
    </source>
</evidence>
<proteinExistence type="predicted"/>
<keyword evidence="2" id="KW-1185">Reference proteome</keyword>
<organism evidence="2 3">
    <name type="scientific">Camelina sativa</name>
    <name type="common">False flax</name>
    <name type="synonym">Myagrum sativum</name>
    <dbReference type="NCBI Taxonomy" id="90675"/>
    <lineage>
        <taxon>Eukaryota</taxon>
        <taxon>Viridiplantae</taxon>
        <taxon>Streptophyta</taxon>
        <taxon>Embryophyta</taxon>
        <taxon>Tracheophyta</taxon>
        <taxon>Spermatophyta</taxon>
        <taxon>Magnoliopsida</taxon>
        <taxon>eudicotyledons</taxon>
        <taxon>Gunneridae</taxon>
        <taxon>Pentapetalae</taxon>
        <taxon>rosids</taxon>
        <taxon>malvids</taxon>
        <taxon>Brassicales</taxon>
        <taxon>Brassicaceae</taxon>
        <taxon>Camelineae</taxon>
        <taxon>Camelina</taxon>
    </lineage>
</organism>
<feature type="compositionally biased region" description="Pro residues" evidence="1">
    <location>
        <begin position="145"/>
        <end position="180"/>
    </location>
</feature>
<feature type="compositionally biased region" description="Gly residues" evidence="1">
    <location>
        <begin position="1"/>
        <end position="26"/>
    </location>
</feature>
<name>A0ABM1R6D7_CAMSA</name>
<protein>
    <submittedName>
        <fullName evidence="3">WAS/WASL-interacting protein family member 1-like</fullName>
    </submittedName>
</protein>
<feature type="region of interest" description="Disordered" evidence="1">
    <location>
        <begin position="1"/>
        <end position="182"/>
    </location>
</feature>
<dbReference type="GeneID" id="104758419"/>
<gene>
    <name evidence="3" type="primary">LOC104758419</name>
</gene>
<feature type="compositionally biased region" description="Low complexity" evidence="1">
    <location>
        <begin position="34"/>
        <end position="62"/>
    </location>
</feature>
<reference evidence="3" key="2">
    <citation type="submission" date="2025-08" db="UniProtKB">
        <authorList>
            <consortium name="RefSeq"/>
        </authorList>
    </citation>
    <scope>IDENTIFICATION</scope>
    <source>
        <tissue evidence="3">Leaf</tissue>
    </source>
</reference>
<dbReference type="Proteomes" id="UP000694864">
    <property type="component" value="Chromosome 17"/>
</dbReference>
<evidence type="ECO:0000256" key="1">
    <source>
        <dbReference type="SAM" id="MobiDB-lite"/>
    </source>
</evidence>
<evidence type="ECO:0000313" key="2">
    <source>
        <dbReference type="Proteomes" id="UP000694864"/>
    </source>
</evidence>
<sequence length="352" mass="39329">MKSGGGGRGSGGGGRRSGGGGHGSGGVARRSRDVASSSHSSNPSSHNENSSHSQQSQPSLPSRYTQASFPQYPREASPQPQQPGFQQQLHSQMQEPPPPHAHVPVYQHVAPQNPGYNQPLHNGGYQPPLHHPAYPPPLQDLGFLPPNPQNPVYQPPAPPNQGFQPPPPPNQDGQEHPPPAQNQDFQQQLDELLALPGRHHLPILSPHPIPDTQSIWFGRDKGKLSRVISGILRRKFDGPYFSWKVTPLHIRERYFRSFTRKYNWDVAITELVREGFVKIAKNRMKGIVSQAKTYDEPPIWINPTLWKQMWEHWDTPEAKEKSSNASQARNSDRDGLGIHKHLSGQKSYLRIQ</sequence>
<feature type="compositionally biased region" description="Pro residues" evidence="1">
    <location>
        <begin position="129"/>
        <end position="138"/>
    </location>
</feature>
<feature type="region of interest" description="Disordered" evidence="1">
    <location>
        <begin position="317"/>
        <end position="339"/>
    </location>
</feature>